<dbReference type="PANTHER" id="PTHR12231:SF253">
    <property type="entry name" value="DPR-INTERACTING PROTEIN ETA, ISOFORM B-RELATED"/>
    <property type="match status" value="1"/>
</dbReference>
<dbReference type="InterPro" id="IPR003599">
    <property type="entry name" value="Ig_sub"/>
</dbReference>
<evidence type="ECO:0000313" key="8">
    <source>
        <dbReference type="Proteomes" id="UP001283361"/>
    </source>
</evidence>
<keyword evidence="2" id="KW-0677">Repeat</keyword>
<feature type="domain" description="Ig-like" evidence="6">
    <location>
        <begin position="201"/>
        <end position="295"/>
    </location>
</feature>
<dbReference type="InterPro" id="IPR036179">
    <property type="entry name" value="Ig-like_dom_sf"/>
</dbReference>
<dbReference type="SMART" id="SM00409">
    <property type="entry name" value="IG"/>
    <property type="match status" value="3"/>
</dbReference>
<evidence type="ECO:0000259" key="6">
    <source>
        <dbReference type="PROSITE" id="PS50835"/>
    </source>
</evidence>
<feature type="region of interest" description="Disordered" evidence="5">
    <location>
        <begin position="336"/>
        <end position="376"/>
    </location>
</feature>
<organism evidence="7 8">
    <name type="scientific">Elysia crispata</name>
    <name type="common">lettuce slug</name>
    <dbReference type="NCBI Taxonomy" id="231223"/>
    <lineage>
        <taxon>Eukaryota</taxon>
        <taxon>Metazoa</taxon>
        <taxon>Spiralia</taxon>
        <taxon>Lophotrochozoa</taxon>
        <taxon>Mollusca</taxon>
        <taxon>Gastropoda</taxon>
        <taxon>Heterobranchia</taxon>
        <taxon>Euthyneura</taxon>
        <taxon>Panpulmonata</taxon>
        <taxon>Sacoglossa</taxon>
        <taxon>Placobranchoidea</taxon>
        <taxon>Plakobranchidae</taxon>
        <taxon>Elysia</taxon>
    </lineage>
</organism>
<keyword evidence="8" id="KW-1185">Reference proteome</keyword>
<dbReference type="InterPro" id="IPR013783">
    <property type="entry name" value="Ig-like_fold"/>
</dbReference>
<proteinExistence type="predicted"/>
<evidence type="ECO:0000256" key="4">
    <source>
        <dbReference type="ARBA" id="ARBA00023319"/>
    </source>
</evidence>
<dbReference type="AlphaFoldDB" id="A0AAE0Z574"/>
<dbReference type="FunFam" id="2.60.40.10:FF:000032">
    <property type="entry name" value="palladin isoform X1"/>
    <property type="match status" value="1"/>
</dbReference>
<dbReference type="PANTHER" id="PTHR12231">
    <property type="entry name" value="CTX-RELATED TYPE I TRANSMEMBRANE PROTEIN"/>
    <property type="match status" value="1"/>
</dbReference>
<dbReference type="GO" id="GO:0043005">
    <property type="term" value="C:neuron projection"/>
    <property type="evidence" value="ECO:0007669"/>
    <property type="project" value="TreeGrafter"/>
</dbReference>
<dbReference type="InterPro" id="IPR051170">
    <property type="entry name" value="Neural/epithelial_adhesion"/>
</dbReference>
<dbReference type="Pfam" id="PF13927">
    <property type="entry name" value="Ig_3"/>
    <property type="match status" value="2"/>
</dbReference>
<dbReference type="Gene3D" id="2.60.40.10">
    <property type="entry name" value="Immunoglobulins"/>
    <property type="match status" value="3"/>
</dbReference>
<evidence type="ECO:0000256" key="3">
    <source>
        <dbReference type="ARBA" id="ARBA00023157"/>
    </source>
</evidence>
<dbReference type="InterPro" id="IPR003598">
    <property type="entry name" value="Ig_sub2"/>
</dbReference>
<protein>
    <recommendedName>
        <fullName evidence="6">Ig-like domain-containing protein</fullName>
    </recommendedName>
</protein>
<comment type="caution">
    <text evidence="7">The sequence shown here is derived from an EMBL/GenBank/DDBJ whole genome shotgun (WGS) entry which is preliminary data.</text>
</comment>
<reference evidence="7" key="1">
    <citation type="journal article" date="2023" name="G3 (Bethesda)">
        <title>A reference genome for the long-term kleptoplast-retaining sea slug Elysia crispata morphotype clarki.</title>
        <authorList>
            <person name="Eastman K.E."/>
            <person name="Pendleton A.L."/>
            <person name="Shaikh M.A."/>
            <person name="Suttiyut T."/>
            <person name="Ogas R."/>
            <person name="Tomko P."/>
            <person name="Gavelis G."/>
            <person name="Widhalm J.R."/>
            <person name="Wisecaver J.H."/>
        </authorList>
    </citation>
    <scope>NUCLEOTIDE SEQUENCE</scope>
    <source>
        <strain evidence="7">ECLA1</strain>
    </source>
</reference>
<keyword evidence="3" id="KW-1015">Disulfide bond</keyword>
<keyword evidence="1" id="KW-0732">Signal</keyword>
<dbReference type="SUPFAM" id="SSF48726">
    <property type="entry name" value="Immunoglobulin"/>
    <property type="match status" value="3"/>
</dbReference>
<dbReference type="InterPro" id="IPR013106">
    <property type="entry name" value="Ig_V-set"/>
</dbReference>
<accession>A0AAE0Z574</accession>
<evidence type="ECO:0000256" key="1">
    <source>
        <dbReference type="ARBA" id="ARBA00022729"/>
    </source>
</evidence>
<sequence length="414" mass="47019">MDTLRVNVTVKEKTTAVLPCPIESLGNYKVIWTDEQATLLTHEDRRIIDDERISIERPYQFDWNLHIRDVRYSDQGIYRCQINTSPISIKIVNLFVEVPSEIIDHLTSSDVTAQEGDTVTLVCNATGIPPPKVTWFSLPSGADVRRQSELCKVTDKVGHNGEVLIIHNMTRHCGQDYQCMAYNEVEPPAFKVIKVFVEFAPEIYLPNKRIGQKKGMETILECTVTAFPHAVSYWQKDGEKIITSRPKYRLDVYIEGDNRLTLSLRLFDIDDSDYGPYTCVAANKIGEDAETMILYNFHKSSPSSTTTRAPALPPTSLSMVLPVTHRSLWSSAGEDELSNFKTDNDKGVLDESGRQPEYGSRSESHYATQHPRYTPQNSDTVRIMAGRNKEKNSAITCTARNVEMLLFFIFIYYL</sequence>
<dbReference type="Proteomes" id="UP001283361">
    <property type="component" value="Unassembled WGS sequence"/>
</dbReference>
<dbReference type="EMBL" id="JAWDGP010004617">
    <property type="protein sequence ID" value="KAK3763012.1"/>
    <property type="molecule type" value="Genomic_DNA"/>
</dbReference>
<dbReference type="SMART" id="SM00408">
    <property type="entry name" value="IGc2"/>
    <property type="match status" value="3"/>
</dbReference>
<dbReference type="PROSITE" id="PS50835">
    <property type="entry name" value="IG_LIKE"/>
    <property type="match status" value="3"/>
</dbReference>
<feature type="domain" description="Ig-like" evidence="6">
    <location>
        <begin position="99"/>
        <end position="183"/>
    </location>
</feature>
<dbReference type="InterPro" id="IPR007110">
    <property type="entry name" value="Ig-like_dom"/>
</dbReference>
<evidence type="ECO:0000256" key="5">
    <source>
        <dbReference type="SAM" id="MobiDB-lite"/>
    </source>
</evidence>
<evidence type="ECO:0000313" key="7">
    <source>
        <dbReference type="EMBL" id="KAK3763012.1"/>
    </source>
</evidence>
<gene>
    <name evidence="7" type="ORF">RRG08_026925</name>
</gene>
<evidence type="ECO:0000256" key="2">
    <source>
        <dbReference type="ARBA" id="ARBA00022737"/>
    </source>
</evidence>
<keyword evidence="4" id="KW-0393">Immunoglobulin domain</keyword>
<name>A0AAE0Z574_9GAST</name>
<feature type="compositionally biased region" description="Basic and acidic residues" evidence="5">
    <location>
        <begin position="342"/>
        <end position="364"/>
    </location>
</feature>
<feature type="domain" description="Ig-like" evidence="6">
    <location>
        <begin position="1"/>
        <end position="90"/>
    </location>
</feature>
<dbReference type="Pfam" id="PF07686">
    <property type="entry name" value="V-set"/>
    <property type="match status" value="1"/>
</dbReference>